<organism evidence="1 2">
    <name type="scientific">Enterobacter huaxiensis</name>
    <dbReference type="NCBI Taxonomy" id="2494702"/>
    <lineage>
        <taxon>Bacteria</taxon>
        <taxon>Pseudomonadati</taxon>
        <taxon>Pseudomonadota</taxon>
        <taxon>Gammaproteobacteria</taxon>
        <taxon>Enterobacterales</taxon>
        <taxon>Enterobacteriaceae</taxon>
        <taxon>Enterobacter</taxon>
    </lineage>
</organism>
<comment type="caution">
    <text evidence="1">The sequence shown here is derived from an EMBL/GenBank/DDBJ whole genome shotgun (WGS) entry which is preliminary data.</text>
</comment>
<dbReference type="AlphaFoldDB" id="A0A3R9PPA0"/>
<gene>
    <name evidence="1" type="ORF">EJE24_22335</name>
</gene>
<dbReference type="EMBL" id="RWHU01000012">
    <property type="protein sequence ID" value="RSK63096.1"/>
    <property type="molecule type" value="Genomic_DNA"/>
</dbReference>
<accession>A0A3R9PPA0</accession>
<protein>
    <recommendedName>
        <fullName evidence="3">DUF2913 family protein</fullName>
    </recommendedName>
</protein>
<evidence type="ECO:0000313" key="2">
    <source>
        <dbReference type="Proteomes" id="UP000276389"/>
    </source>
</evidence>
<sequence length="78" mass="9377">MVCVRKDEVVSLNHFYYCLLIALKIRTRWYPGESKSARKKYIKEWLHTAQERKLFSSVIFPEVVWLLDEVSKGRFNPE</sequence>
<reference evidence="1 2" key="1">
    <citation type="submission" date="2018-12" db="EMBL/GenBank/DDBJ databases">
        <title>The Genome Submission of two Enterobacter spp. strains.</title>
        <authorList>
            <person name="Wu W."/>
            <person name="Wei L."/>
            <person name="Feng Y."/>
            <person name="Zong Z."/>
        </authorList>
    </citation>
    <scope>NUCLEOTIDE SEQUENCE [LARGE SCALE GENOMIC DNA]</scope>
    <source>
        <strain evidence="1 2">WCHEHu045002</strain>
    </source>
</reference>
<evidence type="ECO:0008006" key="3">
    <source>
        <dbReference type="Google" id="ProtNLM"/>
    </source>
</evidence>
<evidence type="ECO:0000313" key="1">
    <source>
        <dbReference type="EMBL" id="RSK63096.1"/>
    </source>
</evidence>
<name>A0A3R9PPA0_9ENTR</name>
<dbReference type="Proteomes" id="UP000276389">
    <property type="component" value="Unassembled WGS sequence"/>
</dbReference>
<proteinExistence type="predicted"/>
<dbReference type="RefSeq" id="WP_125915585.1">
    <property type="nucleotide sequence ID" value="NZ_RWHU01000012.1"/>
</dbReference>